<comment type="caution">
    <text evidence="11">The sequence shown here is derived from an EMBL/GenBank/DDBJ whole genome shotgun (WGS) entry which is preliminary data.</text>
</comment>
<dbReference type="EC" id="2.7.13.3" evidence="2"/>
<dbReference type="InterPro" id="IPR011712">
    <property type="entry name" value="Sig_transdc_His_kin_sub3_dim/P"/>
</dbReference>
<dbReference type="Gene3D" id="1.20.5.1930">
    <property type="match status" value="1"/>
</dbReference>
<dbReference type="EMBL" id="JGZI01000007">
    <property type="protein sequence ID" value="KFI83316.1"/>
    <property type="molecule type" value="Genomic_DNA"/>
</dbReference>
<keyword evidence="8" id="KW-0902">Two-component regulatory system</keyword>
<dbReference type="eggNOG" id="COG4585">
    <property type="taxonomic scope" value="Bacteria"/>
</dbReference>
<organism evidence="11 12">
    <name type="scientific">Bifidobacterium psychraerophilum</name>
    <dbReference type="NCBI Taxonomy" id="218140"/>
    <lineage>
        <taxon>Bacteria</taxon>
        <taxon>Bacillati</taxon>
        <taxon>Actinomycetota</taxon>
        <taxon>Actinomycetes</taxon>
        <taxon>Bifidobacteriales</taxon>
        <taxon>Bifidobacteriaceae</taxon>
        <taxon>Bifidobacterium</taxon>
    </lineage>
</organism>
<evidence type="ECO:0000256" key="3">
    <source>
        <dbReference type="ARBA" id="ARBA00022553"/>
    </source>
</evidence>
<evidence type="ECO:0000259" key="10">
    <source>
        <dbReference type="Pfam" id="PF07730"/>
    </source>
</evidence>
<evidence type="ECO:0000256" key="8">
    <source>
        <dbReference type="ARBA" id="ARBA00023012"/>
    </source>
</evidence>
<dbReference type="GO" id="GO:0005524">
    <property type="term" value="F:ATP binding"/>
    <property type="evidence" value="ECO:0007669"/>
    <property type="project" value="UniProtKB-KW"/>
</dbReference>
<dbReference type="GO" id="GO:0000155">
    <property type="term" value="F:phosphorelay sensor kinase activity"/>
    <property type="evidence" value="ECO:0007669"/>
    <property type="project" value="InterPro"/>
</dbReference>
<evidence type="ECO:0000256" key="2">
    <source>
        <dbReference type="ARBA" id="ARBA00012438"/>
    </source>
</evidence>
<dbReference type="CDD" id="cd16917">
    <property type="entry name" value="HATPase_UhpB-NarQ-NarX-like"/>
    <property type="match status" value="1"/>
</dbReference>
<keyword evidence="3" id="KW-0597">Phosphoprotein</keyword>
<feature type="transmembrane region" description="Helical" evidence="9">
    <location>
        <begin position="139"/>
        <end position="157"/>
    </location>
</feature>
<evidence type="ECO:0000256" key="4">
    <source>
        <dbReference type="ARBA" id="ARBA00022679"/>
    </source>
</evidence>
<evidence type="ECO:0000256" key="6">
    <source>
        <dbReference type="ARBA" id="ARBA00022777"/>
    </source>
</evidence>
<feature type="domain" description="Signal transduction histidine kinase subgroup 3 dimerisation and phosphoacceptor" evidence="10">
    <location>
        <begin position="190"/>
        <end position="253"/>
    </location>
</feature>
<evidence type="ECO:0000256" key="1">
    <source>
        <dbReference type="ARBA" id="ARBA00000085"/>
    </source>
</evidence>
<proteinExistence type="predicted"/>
<protein>
    <recommendedName>
        <fullName evidence="2">histidine kinase</fullName>
        <ecNumber evidence="2">2.7.13.3</ecNumber>
    </recommendedName>
</protein>
<keyword evidence="7" id="KW-0067">ATP-binding</keyword>
<dbReference type="PANTHER" id="PTHR24421:SF10">
    <property type="entry name" value="NITRATE_NITRITE SENSOR PROTEIN NARQ"/>
    <property type="match status" value="1"/>
</dbReference>
<keyword evidence="6 11" id="KW-0418">Kinase</keyword>
<comment type="catalytic activity">
    <reaction evidence="1">
        <text>ATP + protein L-histidine = ADP + protein N-phospho-L-histidine.</text>
        <dbReference type="EC" id="2.7.13.3"/>
    </reaction>
</comment>
<dbReference type="InterPro" id="IPR036890">
    <property type="entry name" value="HATPase_C_sf"/>
</dbReference>
<gene>
    <name evidence="11" type="ORF">BPSY_0411</name>
</gene>
<dbReference type="Proteomes" id="UP000029050">
    <property type="component" value="Unassembled WGS sequence"/>
</dbReference>
<sequence>MARRSSGQHGEHAPMWLLMPRILEVALVSIVLLASLVVFYTVASSGSAWQAYLPPSVLLLGVLLSYRFPWAGLVVIAIAPVLTLLSDTAAVGTWSMVCFAAFLLTLRGLTPIAVAPVLAISVFVSSALSIGTIDISVDATSSIFAFSVIVAAVFGGATRGNGQYRQEVQLRIREEQTARRAAVDRGIAQERLRIARDLHDSVGHQVAMINMHLGAAEVSLQSDEDSVRKSLQAARGSVREVLKETQQIIAILNTGRDENELEATPGHELITNLIESYRTGGMHIDATINDLGGGIAPQVSIAAYRIVQEGLTNAHRYGDGVASISVERGTGGEELRIEIVNRHGSRKHSSEPGGGNGLVGMRERAESVGGSLEIQSEFPLFWVVATLPVAGGK</sequence>
<evidence type="ECO:0000256" key="7">
    <source>
        <dbReference type="ARBA" id="ARBA00022840"/>
    </source>
</evidence>
<keyword evidence="9" id="KW-0472">Membrane</keyword>
<evidence type="ECO:0000256" key="9">
    <source>
        <dbReference type="SAM" id="Phobius"/>
    </source>
</evidence>
<dbReference type="AlphaFoldDB" id="A0A087CJ66"/>
<evidence type="ECO:0000313" key="11">
    <source>
        <dbReference type="EMBL" id="KFI83316.1"/>
    </source>
</evidence>
<keyword evidence="12" id="KW-1185">Reference proteome</keyword>
<dbReference type="GO" id="GO:0046983">
    <property type="term" value="F:protein dimerization activity"/>
    <property type="evidence" value="ECO:0007669"/>
    <property type="project" value="InterPro"/>
</dbReference>
<keyword evidence="9" id="KW-0812">Transmembrane</keyword>
<dbReference type="PANTHER" id="PTHR24421">
    <property type="entry name" value="NITRATE/NITRITE SENSOR PROTEIN NARX-RELATED"/>
    <property type="match status" value="1"/>
</dbReference>
<dbReference type="Pfam" id="PF07730">
    <property type="entry name" value="HisKA_3"/>
    <property type="match status" value="1"/>
</dbReference>
<accession>A0A087CJ66</accession>
<evidence type="ECO:0000256" key="5">
    <source>
        <dbReference type="ARBA" id="ARBA00022741"/>
    </source>
</evidence>
<reference evidence="11 12" key="1">
    <citation type="submission" date="2014-03" db="EMBL/GenBank/DDBJ databases">
        <title>Genomics of Bifidobacteria.</title>
        <authorList>
            <person name="Ventura M."/>
            <person name="Milani C."/>
            <person name="Lugli G.A."/>
        </authorList>
    </citation>
    <scope>NUCLEOTIDE SEQUENCE [LARGE SCALE GENOMIC DNA]</scope>
    <source>
        <strain evidence="11 12">LMG 21775</strain>
    </source>
</reference>
<keyword evidence="4 11" id="KW-0808">Transferase</keyword>
<dbReference type="SUPFAM" id="SSF55874">
    <property type="entry name" value="ATPase domain of HSP90 chaperone/DNA topoisomerase II/histidine kinase"/>
    <property type="match status" value="1"/>
</dbReference>
<keyword evidence="5" id="KW-0547">Nucleotide-binding</keyword>
<feature type="transmembrane region" description="Helical" evidence="9">
    <location>
        <begin position="57"/>
        <end position="82"/>
    </location>
</feature>
<name>A0A087CJ66_9BIFI</name>
<dbReference type="InterPro" id="IPR050482">
    <property type="entry name" value="Sensor_HK_TwoCompSys"/>
</dbReference>
<keyword evidence="9" id="KW-1133">Transmembrane helix</keyword>
<evidence type="ECO:0000313" key="12">
    <source>
        <dbReference type="Proteomes" id="UP000029050"/>
    </source>
</evidence>
<feature type="transmembrane region" description="Helical" evidence="9">
    <location>
        <begin position="25"/>
        <end position="45"/>
    </location>
</feature>
<dbReference type="STRING" id="218140.BPSY_0411"/>
<dbReference type="Gene3D" id="3.30.565.10">
    <property type="entry name" value="Histidine kinase-like ATPase, C-terminal domain"/>
    <property type="match status" value="1"/>
</dbReference>
<dbReference type="GO" id="GO:0016020">
    <property type="term" value="C:membrane"/>
    <property type="evidence" value="ECO:0007669"/>
    <property type="project" value="InterPro"/>
</dbReference>